<dbReference type="EMBL" id="CABDLL010000018">
    <property type="protein sequence ID" value="VTE42050.1"/>
    <property type="molecule type" value="Genomic_DNA"/>
</dbReference>
<evidence type="ECO:0000313" key="4">
    <source>
        <dbReference type="Proteomes" id="UP000476212"/>
    </source>
</evidence>
<evidence type="ECO:0000313" key="1">
    <source>
        <dbReference type="EMBL" id="MTV89687.1"/>
    </source>
</evidence>
<dbReference type="Proteomes" id="UP000310997">
    <property type="component" value="Unassembled WGS sequence"/>
</dbReference>
<sequence length="265" mass="31008">MNMNLNTNEILTTTEYDMFRKISNRKITENPKLEEELLSEGQRQPILVNEKMEVIDGQHRLYYLRKHRKPVRYIIDPTANFKTVISMNTSAVNWALQDYVYSFALEGDPEFVKLAKFLDENELLSDKMVIVAGSGRRDGTAAHVVKKLKKGDYVFSNEKQLREFCKFYERVLNETKLPNKPFLQSVLWTLYTTSVFDENRMLTQLKKSDLTSEDIEGFAKKKLLLTFLELYNGRWSDDHPSLIQYFINRKGSLTIPSLPKQDEDN</sequence>
<name>A0A0U0NKA8_STREE</name>
<organism evidence="2 3">
    <name type="scientific">Streptococcus pneumoniae</name>
    <dbReference type="NCBI Taxonomy" id="1313"/>
    <lineage>
        <taxon>Bacteria</taxon>
        <taxon>Bacillati</taxon>
        <taxon>Bacillota</taxon>
        <taxon>Bacilli</taxon>
        <taxon>Lactobacillales</taxon>
        <taxon>Streptococcaceae</taxon>
        <taxon>Streptococcus</taxon>
    </lineage>
</organism>
<dbReference type="Proteomes" id="UP000476212">
    <property type="component" value="Unassembled WGS sequence"/>
</dbReference>
<dbReference type="EMBL" id="WNIB01000014">
    <property type="protein sequence ID" value="MTV89687.1"/>
    <property type="molecule type" value="Genomic_DNA"/>
</dbReference>
<accession>A0A0U0NKA8</accession>
<dbReference type="AlphaFoldDB" id="A0A0U0NKA8"/>
<protein>
    <submittedName>
        <fullName evidence="2">ParB-like nuclease domain</fullName>
    </submittedName>
</protein>
<reference evidence="2 3" key="1">
    <citation type="submission" date="2019-04" db="EMBL/GenBank/DDBJ databases">
        <authorList>
            <consortium name="Pathogen Informatics"/>
        </authorList>
    </citation>
    <scope>NUCLEOTIDE SEQUENCE [LARGE SCALE GENOMIC DNA]</scope>
    <source>
        <strain evidence="2 3">GPSC559</strain>
    </source>
</reference>
<evidence type="ECO:0000313" key="3">
    <source>
        <dbReference type="Proteomes" id="UP000310997"/>
    </source>
</evidence>
<dbReference type="RefSeq" id="WP_001056933.1">
    <property type="nucleotide sequence ID" value="NZ_CAJRMR010000022.1"/>
</dbReference>
<proteinExistence type="predicted"/>
<evidence type="ECO:0000313" key="2">
    <source>
        <dbReference type="EMBL" id="VTE42050.1"/>
    </source>
</evidence>
<reference evidence="1 4" key="2">
    <citation type="submission" date="2019-11" db="EMBL/GenBank/DDBJ databases">
        <title>Growth characteristics of pneumococcus vary with the chemical composition of the capsule and with environmental conditions.</title>
        <authorList>
            <person name="Tothpal A."/>
            <person name="Desobry K."/>
            <person name="Joshi S."/>
            <person name="Wyllie A.L."/>
            <person name="Weinberger D.M."/>
        </authorList>
    </citation>
    <scope>NUCLEOTIDE SEQUENCE [LARGE SCALE GENOMIC DNA]</scope>
    <source>
        <strain evidence="4">pnumococcus15C</strain>
        <strain evidence="1">Pnumococcus15C</strain>
    </source>
</reference>
<gene>
    <name evidence="1" type="ORF">GM544_04015</name>
    <name evidence="2" type="ORF">SAMEA4038883_02080</name>
</gene>
<dbReference type="InterPro" id="IPR036086">
    <property type="entry name" value="ParB/Sulfiredoxin_sf"/>
</dbReference>
<dbReference type="SUPFAM" id="SSF110849">
    <property type="entry name" value="ParB/Sulfiredoxin"/>
    <property type="match status" value="1"/>
</dbReference>